<protein>
    <submittedName>
        <fullName evidence="1">SRPBCC family protein</fullName>
    </submittedName>
</protein>
<organism evidence="1 2">
    <name type="scientific">Kibdelosporangium philippinense</name>
    <dbReference type="NCBI Taxonomy" id="211113"/>
    <lineage>
        <taxon>Bacteria</taxon>
        <taxon>Bacillati</taxon>
        <taxon>Actinomycetota</taxon>
        <taxon>Actinomycetes</taxon>
        <taxon>Pseudonocardiales</taxon>
        <taxon>Pseudonocardiaceae</taxon>
        <taxon>Kibdelosporangium</taxon>
    </lineage>
</organism>
<sequence>MVEPTATGRITVAATPETVYALISDPQSLAGIAEETVTCKLLDGASSVTVGTRFRGVNRRGVRRWSTVSTVTDAAPGRQFAFNVASLGIPVARWDYSITPAETGCEVVESTWDRRPRWFLGLAYLATGVSDRVKVNTENIARTLQRLKEKAEA</sequence>
<dbReference type="EMBL" id="JAJVCN010000002">
    <property type="protein sequence ID" value="MCE7005205.1"/>
    <property type="molecule type" value="Genomic_DNA"/>
</dbReference>
<name>A0ABS8ZBF2_9PSEU</name>
<dbReference type="InterPro" id="IPR019587">
    <property type="entry name" value="Polyketide_cyclase/dehydratase"/>
</dbReference>
<dbReference type="Pfam" id="PF10604">
    <property type="entry name" value="Polyketide_cyc2"/>
    <property type="match status" value="1"/>
</dbReference>
<accession>A0ABS8ZBF2</accession>
<dbReference type="InterPro" id="IPR023393">
    <property type="entry name" value="START-like_dom_sf"/>
</dbReference>
<comment type="caution">
    <text evidence="1">The sequence shown here is derived from an EMBL/GenBank/DDBJ whole genome shotgun (WGS) entry which is preliminary data.</text>
</comment>
<evidence type="ECO:0000313" key="2">
    <source>
        <dbReference type="Proteomes" id="UP001521150"/>
    </source>
</evidence>
<gene>
    <name evidence="1" type="ORF">LWC34_20580</name>
</gene>
<dbReference type="CDD" id="cd07812">
    <property type="entry name" value="SRPBCC"/>
    <property type="match status" value="1"/>
</dbReference>
<dbReference type="Gene3D" id="3.30.530.20">
    <property type="match status" value="1"/>
</dbReference>
<dbReference type="RefSeq" id="WP_233728784.1">
    <property type="nucleotide sequence ID" value="NZ_JAJVCN010000002.1"/>
</dbReference>
<evidence type="ECO:0000313" key="1">
    <source>
        <dbReference type="EMBL" id="MCE7005205.1"/>
    </source>
</evidence>
<dbReference type="SUPFAM" id="SSF55961">
    <property type="entry name" value="Bet v1-like"/>
    <property type="match status" value="1"/>
</dbReference>
<proteinExistence type="predicted"/>
<keyword evidence="2" id="KW-1185">Reference proteome</keyword>
<reference evidence="1 2" key="1">
    <citation type="submission" date="2021-12" db="EMBL/GenBank/DDBJ databases">
        <title>Genome sequence of Kibdelosporangium philippinense ATCC 49844.</title>
        <authorList>
            <person name="Fedorov E.A."/>
            <person name="Omeragic M."/>
            <person name="Shalygina K.F."/>
            <person name="Maclea K.S."/>
        </authorList>
    </citation>
    <scope>NUCLEOTIDE SEQUENCE [LARGE SCALE GENOMIC DNA]</scope>
    <source>
        <strain evidence="1 2">ATCC 49844</strain>
    </source>
</reference>
<dbReference type="Proteomes" id="UP001521150">
    <property type="component" value="Unassembled WGS sequence"/>
</dbReference>